<evidence type="ECO:0000259" key="1">
    <source>
        <dbReference type="Pfam" id="PF01323"/>
    </source>
</evidence>
<dbReference type="Pfam" id="PF01323">
    <property type="entry name" value="DSBA"/>
    <property type="match status" value="1"/>
</dbReference>
<dbReference type="GO" id="GO:0016491">
    <property type="term" value="F:oxidoreductase activity"/>
    <property type="evidence" value="ECO:0007669"/>
    <property type="project" value="InterPro"/>
</dbReference>
<organism evidence="2 3">
    <name type="scientific">Pseudodesulfovibrio piezophilus (strain DSM 21447 / JCM 15486 / C1TLV30)</name>
    <name type="common">Desulfovibrio piezophilus</name>
    <dbReference type="NCBI Taxonomy" id="1322246"/>
    <lineage>
        <taxon>Bacteria</taxon>
        <taxon>Pseudomonadati</taxon>
        <taxon>Thermodesulfobacteriota</taxon>
        <taxon>Desulfovibrionia</taxon>
        <taxon>Desulfovibrionales</taxon>
        <taxon>Desulfovibrionaceae</taxon>
    </lineage>
</organism>
<dbReference type="HOGENOM" id="CLU_069253_2_1_7"/>
<dbReference type="EMBL" id="FO203427">
    <property type="protein sequence ID" value="CCH49611.1"/>
    <property type="molecule type" value="Genomic_DNA"/>
</dbReference>
<protein>
    <submittedName>
        <fullName evidence="2">Putative DSBA oxidoreductase</fullName>
    </submittedName>
</protein>
<dbReference type="InterPro" id="IPR036249">
    <property type="entry name" value="Thioredoxin-like_sf"/>
</dbReference>
<dbReference type="AlphaFoldDB" id="M1WKH5"/>
<proteinExistence type="predicted"/>
<evidence type="ECO:0000313" key="2">
    <source>
        <dbReference type="EMBL" id="CCH49611.1"/>
    </source>
</evidence>
<gene>
    <name evidence="2" type="ordered locus">BN4_12376</name>
</gene>
<dbReference type="Proteomes" id="UP000011724">
    <property type="component" value="Chromosome"/>
</dbReference>
<dbReference type="SUPFAM" id="SSF52833">
    <property type="entry name" value="Thioredoxin-like"/>
    <property type="match status" value="1"/>
</dbReference>
<keyword evidence="3" id="KW-1185">Reference proteome</keyword>
<dbReference type="KEGG" id="dpi:BN4_12376"/>
<dbReference type="STRING" id="1322246.BN4_12376"/>
<evidence type="ECO:0000313" key="3">
    <source>
        <dbReference type="Proteomes" id="UP000011724"/>
    </source>
</evidence>
<sequence length="150" mass="17042">MNELFSQFDVDHMLAECRRRVLPYDLKFGALTWLSNSHSSLEAAEYARENGHYDAFHHAVFKAYFSETHDIGDRRVLQGIAKQIGLDPQELEKALNTGIHSNRVAQGTMEARKRGITAVPTFFIEDLPPIIGAAPENRFRSALQSIEERK</sequence>
<dbReference type="PANTHER" id="PTHR13887:SF41">
    <property type="entry name" value="THIOREDOXIN SUPERFAMILY PROTEIN"/>
    <property type="match status" value="1"/>
</dbReference>
<dbReference type="PANTHER" id="PTHR13887">
    <property type="entry name" value="GLUTATHIONE S-TRANSFERASE KAPPA"/>
    <property type="match status" value="1"/>
</dbReference>
<dbReference type="PATRIC" id="fig|879567.3.peg.2532"/>
<dbReference type="Gene3D" id="3.40.30.10">
    <property type="entry name" value="Glutaredoxin"/>
    <property type="match status" value="1"/>
</dbReference>
<dbReference type="eggNOG" id="COG2761">
    <property type="taxonomic scope" value="Bacteria"/>
</dbReference>
<name>M1WKH5_PSEP2</name>
<dbReference type="InterPro" id="IPR001853">
    <property type="entry name" value="DSBA-like_thioredoxin_dom"/>
</dbReference>
<reference evidence="2 3" key="1">
    <citation type="journal article" date="2013" name="PLoS ONE">
        <title>The first genomic and proteomic characterization of a deep-sea sulfate reducer: insights into the piezophilic lifestyle of Desulfovibrio piezophilus.</title>
        <authorList>
            <person name="Pradel N."/>
            <person name="Ji B."/>
            <person name="Gimenez G."/>
            <person name="Talla E."/>
            <person name="Lenoble P."/>
            <person name="Garel M."/>
            <person name="Tamburini C."/>
            <person name="Fourquet P."/>
            <person name="Lebrun R."/>
            <person name="Bertin P."/>
            <person name="Denis Y."/>
            <person name="Pophillat M."/>
            <person name="Barbe V."/>
            <person name="Ollivier B."/>
            <person name="Dolla A."/>
        </authorList>
    </citation>
    <scope>NUCLEOTIDE SEQUENCE [LARGE SCALE GENOMIC DNA]</scope>
    <source>
        <strain evidence="3">DSM 10523 / SB164P1</strain>
    </source>
</reference>
<feature type="domain" description="DSBA-like thioredoxin" evidence="1">
    <location>
        <begin position="34"/>
        <end position="144"/>
    </location>
</feature>
<reference evidence="3" key="2">
    <citation type="journal article" date="2013" name="Stand. Genomic Sci.">
        <title>Complete genome sequence of Desulfocapsa sulfexigens, a marine deltaproteobacterium specialized in disproportionating inorganic sulfur compounds.</title>
        <authorList>
            <person name="Finster K.W."/>
            <person name="Kjeldsen K.U."/>
            <person name="Kube M."/>
            <person name="Reinhardt R."/>
            <person name="Mussmann M."/>
            <person name="Amann R."/>
            <person name="Schreiber L."/>
        </authorList>
    </citation>
    <scope>NUCLEOTIDE SEQUENCE [LARGE SCALE GENOMIC DNA]</scope>
    <source>
        <strain evidence="3">DSM 10523 / SB164P1</strain>
    </source>
</reference>
<accession>M1WKH5</accession>